<gene>
    <name evidence="2" type="ORF">AWM70_03190</name>
</gene>
<sequence length="175" mass="19482">MLSSSSHDDRIKTPLPKPQLRPAAELADPVWGEQEDAAAFLGRAYTTSKLCILMFAYKLDRRLKAQGRADITVNALDPGGMLTGMVSEWPPAVRMMMKLLWPVLRLAPNASTPQASAKVLAEMVTSENYRNISGRYFSMIGSYRRGAKEKQTSPISYDNRAASQLWAESEQLTMK</sequence>
<reference evidence="2 3" key="1">
    <citation type="submission" date="2016-01" db="EMBL/GenBank/DDBJ databases">
        <title>Complete Genome Sequence of Paenibacillus yonginensis DCY84, a novel Plant Growth-Promoting Bacteria with Elicitation of Induced Systemic Resistance.</title>
        <authorList>
            <person name="Kim Y.J."/>
            <person name="Yang D.C."/>
            <person name="Sukweenadhi J."/>
        </authorList>
    </citation>
    <scope>NUCLEOTIDE SEQUENCE [LARGE SCALE GENOMIC DNA]</scope>
    <source>
        <strain evidence="2 3">DCY84</strain>
    </source>
</reference>
<proteinExistence type="predicted"/>
<dbReference type="KEGG" id="pyg:AWM70_03190"/>
<dbReference type="EMBL" id="CP014167">
    <property type="protein sequence ID" value="ANS73700.1"/>
    <property type="molecule type" value="Genomic_DNA"/>
</dbReference>
<dbReference type="InterPro" id="IPR036291">
    <property type="entry name" value="NAD(P)-bd_dom_sf"/>
</dbReference>
<dbReference type="OrthoDB" id="9809821at2"/>
<keyword evidence="3" id="KW-1185">Reference proteome</keyword>
<dbReference type="Proteomes" id="UP000092573">
    <property type="component" value="Chromosome"/>
</dbReference>
<evidence type="ECO:0000313" key="3">
    <source>
        <dbReference type="Proteomes" id="UP000092573"/>
    </source>
</evidence>
<dbReference type="GO" id="GO:0016491">
    <property type="term" value="F:oxidoreductase activity"/>
    <property type="evidence" value="ECO:0007669"/>
    <property type="project" value="UniProtKB-KW"/>
</dbReference>
<dbReference type="STRING" id="1462996.AWM70_03190"/>
<evidence type="ECO:0008006" key="4">
    <source>
        <dbReference type="Google" id="ProtNLM"/>
    </source>
</evidence>
<dbReference type="PANTHER" id="PTHR43157:SF31">
    <property type="entry name" value="PHOSPHATIDYLINOSITOL-GLYCAN BIOSYNTHESIS CLASS F PROTEIN"/>
    <property type="match status" value="1"/>
</dbReference>
<dbReference type="RefSeq" id="WP_068694296.1">
    <property type="nucleotide sequence ID" value="NZ_CP014167.1"/>
</dbReference>
<dbReference type="Gene3D" id="3.40.50.720">
    <property type="entry name" value="NAD(P)-binding Rossmann-like Domain"/>
    <property type="match status" value="1"/>
</dbReference>
<accession>A0A1B1MWZ3</accession>
<keyword evidence="1" id="KW-0560">Oxidoreductase</keyword>
<evidence type="ECO:0000256" key="1">
    <source>
        <dbReference type="ARBA" id="ARBA00023002"/>
    </source>
</evidence>
<protein>
    <recommendedName>
        <fullName evidence="4">Short-chain dehydrogenase</fullName>
    </recommendedName>
</protein>
<dbReference type="AlphaFoldDB" id="A0A1B1MWZ3"/>
<dbReference type="PANTHER" id="PTHR43157">
    <property type="entry name" value="PHOSPHATIDYLINOSITOL-GLYCAN BIOSYNTHESIS CLASS F PROTEIN-RELATED"/>
    <property type="match status" value="1"/>
</dbReference>
<name>A0A1B1MWZ3_9BACL</name>
<dbReference type="SUPFAM" id="SSF51735">
    <property type="entry name" value="NAD(P)-binding Rossmann-fold domains"/>
    <property type="match status" value="1"/>
</dbReference>
<evidence type="ECO:0000313" key="2">
    <source>
        <dbReference type="EMBL" id="ANS73700.1"/>
    </source>
</evidence>
<organism evidence="2 3">
    <name type="scientific">Paenibacillus yonginensis</name>
    <dbReference type="NCBI Taxonomy" id="1462996"/>
    <lineage>
        <taxon>Bacteria</taxon>
        <taxon>Bacillati</taxon>
        <taxon>Bacillota</taxon>
        <taxon>Bacilli</taxon>
        <taxon>Bacillales</taxon>
        <taxon>Paenibacillaceae</taxon>
        <taxon>Paenibacillus</taxon>
    </lineage>
</organism>